<proteinExistence type="inferred from homology"/>
<keyword evidence="4" id="KW-0067">ATP-binding</keyword>
<dbReference type="EMBL" id="BAABME010008514">
    <property type="protein sequence ID" value="GAA0173249.1"/>
    <property type="molecule type" value="Genomic_DNA"/>
</dbReference>
<evidence type="ECO:0000256" key="9">
    <source>
        <dbReference type="ARBA" id="ARBA00051693"/>
    </source>
</evidence>
<evidence type="ECO:0000259" key="10">
    <source>
        <dbReference type="PROSITE" id="PS50011"/>
    </source>
</evidence>
<evidence type="ECO:0000256" key="1">
    <source>
        <dbReference type="ARBA" id="ARBA00022679"/>
    </source>
</evidence>
<dbReference type="SMART" id="SM00220">
    <property type="entry name" value="S_TKc"/>
    <property type="match status" value="1"/>
</dbReference>
<dbReference type="GO" id="GO:0005524">
    <property type="term" value="F:ATP binding"/>
    <property type="evidence" value="ECO:0007669"/>
    <property type="project" value="UniProtKB-KW"/>
</dbReference>
<dbReference type="Gene3D" id="1.10.510.10">
    <property type="entry name" value="Transferase(Phosphotransferase) domain 1"/>
    <property type="match status" value="2"/>
</dbReference>
<dbReference type="InterPro" id="IPR000719">
    <property type="entry name" value="Prot_kinase_dom"/>
</dbReference>
<dbReference type="PANTHER" id="PTHR48013:SF9">
    <property type="entry name" value="DUAL SPECIFICITY MITOGEN-ACTIVATED PROTEIN KINASE KINASE 5"/>
    <property type="match status" value="1"/>
</dbReference>
<accession>A0AAV3RA24</accession>
<comment type="catalytic activity">
    <reaction evidence="9">
        <text>L-tyrosyl-[protein] + ATP = O-phospho-L-tyrosyl-[protein] + ADP + H(+)</text>
        <dbReference type="Rhea" id="RHEA:10596"/>
        <dbReference type="Rhea" id="RHEA-COMP:10136"/>
        <dbReference type="Rhea" id="RHEA-COMP:20101"/>
        <dbReference type="ChEBI" id="CHEBI:15378"/>
        <dbReference type="ChEBI" id="CHEBI:30616"/>
        <dbReference type="ChEBI" id="CHEBI:46858"/>
        <dbReference type="ChEBI" id="CHEBI:61978"/>
        <dbReference type="ChEBI" id="CHEBI:456216"/>
        <dbReference type="EC" id="2.7.12.2"/>
    </reaction>
</comment>
<dbReference type="CDD" id="cd00180">
    <property type="entry name" value="PKc"/>
    <property type="match status" value="1"/>
</dbReference>
<evidence type="ECO:0000256" key="8">
    <source>
        <dbReference type="ARBA" id="ARBA00049299"/>
    </source>
</evidence>
<gene>
    <name evidence="11" type="ORF">LIER_26905</name>
</gene>
<comment type="similarity">
    <text evidence="5">Belongs to the protein kinase superfamily. STE Ser/Thr protein kinase family. MAP kinase kinase subfamily.</text>
</comment>
<evidence type="ECO:0000256" key="6">
    <source>
        <dbReference type="ARBA" id="ARBA00038999"/>
    </source>
</evidence>
<comment type="caution">
    <text evidence="11">The sequence shown here is derived from an EMBL/GenBank/DDBJ whole genome shotgun (WGS) entry which is preliminary data.</text>
</comment>
<evidence type="ECO:0000256" key="5">
    <source>
        <dbReference type="ARBA" id="ARBA00038035"/>
    </source>
</evidence>
<organism evidence="11 12">
    <name type="scientific">Lithospermum erythrorhizon</name>
    <name type="common">Purple gromwell</name>
    <name type="synonym">Lithospermum officinale var. erythrorhizon</name>
    <dbReference type="NCBI Taxonomy" id="34254"/>
    <lineage>
        <taxon>Eukaryota</taxon>
        <taxon>Viridiplantae</taxon>
        <taxon>Streptophyta</taxon>
        <taxon>Embryophyta</taxon>
        <taxon>Tracheophyta</taxon>
        <taxon>Spermatophyta</taxon>
        <taxon>Magnoliopsida</taxon>
        <taxon>eudicotyledons</taxon>
        <taxon>Gunneridae</taxon>
        <taxon>Pentapetalae</taxon>
        <taxon>asterids</taxon>
        <taxon>lamiids</taxon>
        <taxon>Boraginales</taxon>
        <taxon>Boraginaceae</taxon>
        <taxon>Boraginoideae</taxon>
        <taxon>Lithospermeae</taxon>
        <taxon>Lithospermum</taxon>
    </lineage>
</organism>
<dbReference type="SUPFAM" id="SSF56112">
    <property type="entry name" value="Protein kinase-like (PK-like)"/>
    <property type="match status" value="1"/>
</dbReference>
<reference evidence="11 12" key="1">
    <citation type="submission" date="2024-01" db="EMBL/GenBank/DDBJ databases">
        <title>The complete chloroplast genome sequence of Lithospermum erythrorhizon: insights into the phylogenetic relationship among Boraginaceae species and the maternal lineages of purple gromwells.</title>
        <authorList>
            <person name="Okada T."/>
            <person name="Watanabe K."/>
        </authorList>
    </citation>
    <scope>NUCLEOTIDE SEQUENCE [LARGE SCALE GENOMIC DNA]</scope>
</reference>
<dbReference type="Proteomes" id="UP001454036">
    <property type="component" value="Unassembled WGS sequence"/>
</dbReference>
<dbReference type="InterPro" id="IPR011009">
    <property type="entry name" value="Kinase-like_dom_sf"/>
</dbReference>
<keyword evidence="2" id="KW-0547">Nucleotide-binding</keyword>
<keyword evidence="12" id="KW-1185">Reference proteome</keyword>
<keyword evidence="1" id="KW-0808">Transferase</keyword>
<evidence type="ECO:0000256" key="4">
    <source>
        <dbReference type="ARBA" id="ARBA00022840"/>
    </source>
</evidence>
<sequence>MAVTEIQVNAYVNHENIVQCIGLISGHGYISILMENLSRNMENFNTTNDEKMNSIALQLLNVLKYLKDMSIVYLDLKPQNILSTDSSFSVIKLCDFGSSKFMSDENFFVHGTELYASPEFQKHLKVSPDCPPASIYKTDVFSLGASPKFKDFVVSCVHRNPDERLSVEELLRHPFIVDEFAHSDVFRPHSAKHLQGITIVEAYQDSMSIIMLLIQCNEISFW</sequence>
<dbReference type="PROSITE" id="PS50011">
    <property type="entry name" value="PROTEIN_KINASE_DOM"/>
    <property type="match status" value="1"/>
</dbReference>
<feature type="domain" description="Protein kinase" evidence="10">
    <location>
        <begin position="1"/>
        <end position="176"/>
    </location>
</feature>
<evidence type="ECO:0000256" key="2">
    <source>
        <dbReference type="ARBA" id="ARBA00022741"/>
    </source>
</evidence>
<dbReference type="PANTHER" id="PTHR48013">
    <property type="entry name" value="DUAL SPECIFICITY MITOGEN-ACTIVATED PROTEIN KINASE KINASE 5-RELATED"/>
    <property type="match status" value="1"/>
</dbReference>
<evidence type="ECO:0000256" key="3">
    <source>
        <dbReference type="ARBA" id="ARBA00022777"/>
    </source>
</evidence>
<protein>
    <recommendedName>
        <fullName evidence="6">mitogen-activated protein kinase kinase</fullName>
        <ecNumber evidence="6">2.7.12.2</ecNumber>
    </recommendedName>
</protein>
<evidence type="ECO:0000256" key="7">
    <source>
        <dbReference type="ARBA" id="ARBA00049014"/>
    </source>
</evidence>
<comment type="catalytic activity">
    <reaction evidence="8">
        <text>L-threonyl-[protein] + ATP = O-phospho-L-threonyl-[protein] + ADP + H(+)</text>
        <dbReference type="Rhea" id="RHEA:46608"/>
        <dbReference type="Rhea" id="RHEA-COMP:11060"/>
        <dbReference type="Rhea" id="RHEA-COMP:11605"/>
        <dbReference type="ChEBI" id="CHEBI:15378"/>
        <dbReference type="ChEBI" id="CHEBI:30013"/>
        <dbReference type="ChEBI" id="CHEBI:30616"/>
        <dbReference type="ChEBI" id="CHEBI:61977"/>
        <dbReference type="ChEBI" id="CHEBI:456216"/>
        <dbReference type="EC" id="2.7.12.2"/>
    </reaction>
</comment>
<evidence type="ECO:0000313" key="11">
    <source>
        <dbReference type="EMBL" id="GAA0173249.1"/>
    </source>
</evidence>
<keyword evidence="3" id="KW-0418">Kinase</keyword>
<dbReference type="AlphaFoldDB" id="A0AAV3RA24"/>
<dbReference type="Pfam" id="PF00069">
    <property type="entry name" value="Pkinase"/>
    <property type="match status" value="1"/>
</dbReference>
<comment type="catalytic activity">
    <reaction evidence="7">
        <text>L-seryl-[protein] + ATP = O-phospho-L-seryl-[protein] + ADP + H(+)</text>
        <dbReference type="Rhea" id="RHEA:17989"/>
        <dbReference type="Rhea" id="RHEA-COMP:9863"/>
        <dbReference type="Rhea" id="RHEA-COMP:11604"/>
        <dbReference type="ChEBI" id="CHEBI:15378"/>
        <dbReference type="ChEBI" id="CHEBI:29999"/>
        <dbReference type="ChEBI" id="CHEBI:30616"/>
        <dbReference type="ChEBI" id="CHEBI:83421"/>
        <dbReference type="ChEBI" id="CHEBI:456216"/>
        <dbReference type="EC" id="2.7.12.2"/>
    </reaction>
</comment>
<dbReference type="EC" id="2.7.12.2" evidence="6"/>
<evidence type="ECO:0000313" key="12">
    <source>
        <dbReference type="Proteomes" id="UP001454036"/>
    </source>
</evidence>
<name>A0AAV3RA24_LITER</name>
<dbReference type="GO" id="GO:0004708">
    <property type="term" value="F:MAP kinase kinase activity"/>
    <property type="evidence" value="ECO:0007669"/>
    <property type="project" value="UniProtKB-EC"/>
</dbReference>